<keyword evidence="1" id="KW-0472">Membrane</keyword>
<dbReference type="InterPro" id="IPR003832">
    <property type="entry name" value="DUF212"/>
</dbReference>
<dbReference type="RefSeq" id="WP_424923037.1">
    <property type="nucleotide sequence ID" value="NZ_SNYJ01000006.1"/>
</dbReference>
<dbReference type="EMBL" id="SNYJ01000006">
    <property type="protein sequence ID" value="TDQ40425.1"/>
    <property type="molecule type" value="Genomic_DNA"/>
</dbReference>
<evidence type="ECO:0008006" key="4">
    <source>
        <dbReference type="Google" id="ProtNLM"/>
    </source>
</evidence>
<dbReference type="PANTHER" id="PTHR31446">
    <property type="entry name" value="ACID PHOSPHATASE/VANADIUM-DEPENDENT HALOPEROXIDASE-RELATED PROTEIN"/>
    <property type="match status" value="1"/>
</dbReference>
<organism evidence="2 3">
    <name type="scientific">Aureibacillus halotolerans</name>
    <dbReference type="NCBI Taxonomy" id="1508390"/>
    <lineage>
        <taxon>Bacteria</taxon>
        <taxon>Bacillati</taxon>
        <taxon>Bacillota</taxon>
        <taxon>Bacilli</taxon>
        <taxon>Bacillales</taxon>
        <taxon>Bacillaceae</taxon>
        <taxon>Aureibacillus</taxon>
    </lineage>
</organism>
<reference evidence="2 3" key="1">
    <citation type="submission" date="2019-03" db="EMBL/GenBank/DDBJ databases">
        <title>Genomic Encyclopedia of Type Strains, Phase IV (KMG-IV): sequencing the most valuable type-strain genomes for metagenomic binning, comparative biology and taxonomic classification.</title>
        <authorList>
            <person name="Goeker M."/>
        </authorList>
    </citation>
    <scope>NUCLEOTIDE SEQUENCE [LARGE SCALE GENOMIC DNA]</scope>
    <source>
        <strain evidence="2 3">DSM 28697</strain>
    </source>
</reference>
<proteinExistence type="predicted"/>
<sequence>MKALDIFSNFPLWASLFSILFAQVVKVPIEFVTSRKISIALVTSTGGMPSSHSAAVTALATGVGLVEGFGSTYFAISCVFAVIVMFDATGVRRHAGEQATVLNKLVSDFNHFVHEAKQWPDKKEKEKIKELKELLGHQPIEVFFGGITGIVLTLCLYYFGLKPA</sequence>
<feature type="transmembrane region" description="Helical" evidence="1">
    <location>
        <begin position="142"/>
        <end position="160"/>
    </location>
</feature>
<keyword evidence="1" id="KW-1133">Transmembrane helix</keyword>
<keyword evidence="3" id="KW-1185">Reference proteome</keyword>
<protein>
    <recommendedName>
        <fullName evidence="4">Divergent PAP2 family protein</fullName>
    </recommendedName>
</protein>
<evidence type="ECO:0000313" key="3">
    <source>
        <dbReference type="Proteomes" id="UP000295632"/>
    </source>
</evidence>
<dbReference type="AlphaFoldDB" id="A0A4R6U787"/>
<feature type="transmembrane region" description="Helical" evidence="1">
    <location>
        <begin position="72"/>
        <end position="91"/>
    </location>
</feature>
<evidence type="ECO:0000313" key="2">
    <source>
        <dbReference type="EMBL" id="TDQ40425.1"/>
    </source>
</evidence>
<name>A0A4R6U787_9BACI</name>
<dbReference type="Pfam" id="PF02681">
    <property type="entry name" value="DUF212"/>
    <property type="match status" value="1"/>
</dbReference>
<keyword evidence="1" id="KW-0812">Transmembrane</keyword>
<dbReference type="PANTHER" id="PTHR31446:SF29">
    <property type="entry name" value="ACID PHOSPHATASE_VANADIUM-DEPENDENT HALOPEROXIDASE-RELATED PROTEIN"/>
    <property type="match status" value="1"/>
</dbReference>
<dbReference type="Proteomes" id="UP000295632">
    <property type="component" value="Unassembled WGS sequence"/>
</dbReference>
<accession>A0A4R6U787</accession>
<comment type="caution">
    <text evidence="2">The sequence shown here is derived from an EMBL/GenBank/DDBJ whole genome shotgun (WGS) entry which is preliminary data.</text>
</comment>
<gene>
    <name evidence="2" type="ORF">EV213_106143</name>
</gene>
<feature type="transmembrane region" description="Helical" evidence="1">
    <location>
        <begin position="6"/>
        <end position="25"/>
    </location>
</feature>
<evidence type="ECO:0000256" key="1">
    <source>
        <dbReference type="SAM" id="Phobius"/>
    </source>
</evidence>